<evidence type="ECO:0000313" key="5">
    <source>
        <dbReference type="Proteomes" id="UP000199766"/>
    </source>
</evidence>
<dbReference type="InterPro" id="IPR051257">
    <property type="entry name" value="Diverse_CBS-Domain"/>
</dbReference>
<feature type="domain" description="CBS" evidence="3">
    <location>
        <begin position="78"/>
        <end position="134"/>
    </location>
</feature>
<dbReference type="PANTHER" id="PTHR43080:SF2">
    <property type="entry name" value="CBS DOMAIN-CONTAINING PROTEIN"/>
    <property type="match status" value="1"/>
</dbReference>
<dbReference type="OrthoDB" id="9807125at2"/>
<dbReference type="AlphaFoldDB" id="A0A1H9RZD2"/>
<name>A0A1H9RZD2_9BURK</name>
<dbReference type="InterPro" id="IPR046342">
    <property type="entry name" value="CBS_dom_sf"/>
</dbReference>
<gene>
    <name evidence="4" type="ORF">SAMN02982919_03005</name>
</gene>
<evidence type="ECO:0000256" key="1">
    <source>
        <dbReference type="ARBA" id="ARBA00023122"/>
    </source>
</evidence>
<keyword evidence="5" id="KW-1185">Reference proteome</keyword>
<reference evidence="4 5" key="1">
    <citation type="submission" date="2016-10" db="EMBL/GenBank/DDBJ databases">
        <authorList>
            <person name="de Groot N.N."/>
        </authorList>
    </citation>
    <scope>NUCLEOTIDE SEQUENCE [LARGE SCALE GENOMIC DNA]</scope>
    <source>
        <strain evidence="4 5">ATCC 35958</strain>
    </source>
</reference>
<organism evidence="4 5">
    <name type="scientific">Giesbergeria anulus</name>
    <dbReference type="NCBI Taxonomy" id="180197"/>
    <lineage>
        <taxon>Bacteria</taxon>
        <taxon>Pseudomonadati</taxon>
        <taxon>Pseudomonadota</taxon>
        <taxon>Betaproteobacteria</taxon>
        <taxon>Burkholderiales</taxon>
        <taxon>Comamonadaceae</taxon>
        <taxon>Giesbergeria</taxon>
    </lineage>
</organism>
<evidence type="ECO:0000313" key="4">
    <source>
        <dbReference type="EMBL" id="SER78150.1"/>
    </source>
</evidence>
<evidence type="ECO:0000256" key="2">
    <source>
        <dbReference type="PROSITE-ProRule" id="PRU00703"/>
    </source>
</evidence>
<sequence>MTTVADILKTKADPVVHTITPTASVLVALQLMADKGIGALLVVDATDAIIGIVTERDYARKVMLKGRTSVETRVNQIMTSAVLCVRPNQTVAECMAIMTERHLRHLPVVEEEGALVGLVSIGDLVKSIISEQQFTIAQLQHYIHGQNG</sequence>
<dbReference type="InterPro" id="IPR044725">
    <property type="entry name" value="CBSX3_CBS_dom"/>
</dbReference>
<keyword evidence="1 2" id="KW-0129">CBS domain</keyword>
<protein>
    <submittedName>
        <fullName evidence="4">CBS domain-containing protein</fullName>
    </submittedName>
</protein>
<dbReference type="Pfam" id="PF00571">
    <property type="entry name" value="CBS"/>
    <property type="match status" value="2"/>
</dbReference>
<dbReference type="Proteomes" id="UP000199766">
    <property type="component" value="Unassembled WGS sequence"/>
</dbReference>
<evidence type="ECO:0000259" key="3">
    <source>
        <dbReference type="PROSITE" id="PS51371"/>
    </source>
</evidence>
<dbReference type="SMART" id="SM00116">
    <property type="entry name" value="CBS"/>
    <property type="match status" value="2"/>
</dbReference>
<dbReference type="STRING" id="180197.SAMN02982919_03005"/>
<dbReference type="RefSeq" id="WP_091459022.1">
    <property type="nucleotide sequence ID" value="NZ_FOGD01000015.1"/>
</dbReference>
<dbReference type="InterPro" id="IPR000644">
    <property type="entry name" value="CBS_dom"/>
</dbReference>
<dbReference type="CDD" id="cd04623">
    <property type="entry name" value="CBS_pair_bac_euk"/>
    <property type="match status" value="1"/>
</dbReference>
<accession>A0A1H9RZD2</accession>
<dbReference type="EMBL" id="FOGD01000015">
    <property type="protein sequence ID" value="SER78150.1"/>
    <property type="molecule type" value="Genomic_DNA"/>
</dbReference>
<dbReference type="Gene3D" id="3.10.580.10">
    <property type="entry name" value="CBS-domain"/>
    <property type="match status" value="1"/>
</dbReference>
<proteinExistence type="predicted"/>
<feature type="domain" description="CBS" evidence="3">
    <location>
        <begin position="12"/>
        <end position="69"/>
    </location>
</feature>
<dbReference type="PROSITE" id="PS51371">
    <property type="entry name" value="CBS"/>
    <property type="match status" value="2"/>
</dbReference>
<dbReference type="SUPFAM" id="SSF54631">
    <property type="entry name" value="CBS-domain pair"/>
    <property type="match status" value="1"/>
</dbReference>
<dbReference type="PANTHER" id="PTHR43080">
    <property type="entry name" value="CBS DOMAIN-CONTAINING PROTEIN CBSX3, MITOCHONDRIAL"/>
    <property type="match status" value="1"/>
</dbReference>